<evidence type="ECO:0000313" key="3">
    <source>
        <dbReference type="Proteomes" id="UP001209878"/>
    </source>
</evidence>
<dbReference type="Proteomes" id="UP001209878">
    <property type="component" value="Unassembled WGS sequence"/>
</dbReference>
<dbReference type="EMBL" id="JAODUO010000926">
    <property type="protein sequence ID" value="KAK2172821.1"/>
    <property type="molecule type" value="Genomic_DNA"/>
</dbReference>
<protein>
    <recommendedName>
        <fullName evidence="1">Methyltransferase domain-containing protein</fullName>
    </recommendedName>
</protein>
<keyword evidence="3" id="KW-1185">Reference proteome</keyword>
<gene>
    <name evidence="2" type="ORF">NP493_926g02039</name>
</gene>
<comment type="caution">
    <text evidence="2">The sequence shown here is derived from an EMBL/GenBank/DDBJ whole genome shotgun (WGS) entry which is preliminary data.</text>
</comment>
<dbReference type="Pfam" id="PF13649">
    <property type="entry name" value="Methyltransf_25"/>
    <property type="match status" value="1"/>
</dbReference>
<dbReference type="AlphaFoldDB" id="A0AAD9KKD1"/>
<reference evidence="2" key="1">
    <citation type="journal article" date="2023" name="Mol. Biol. Evol.">
        <title>Third-Generation Sequencing Reveals the Adaptive Role of the Epigenome in Three Deep-Sea Polychaetes.</title>
        <authorList>
            <person name="Perez M."/>
            <person name="Aroh O."/>
            <person name="Sun Y."/>
            <person name="Lan Y."/>
            <person name="Juniper S.K."/>
            <person name="Young C.R."/>
            <person name="Angers B."/>
            <person name="Qian P.Y."/>
        </authorList>
    </citation>
    <scope>NUCLEOTIDE SEQUENCE</scope>
    <source>
        <strain evidence="2">R07B-5</strain>
    </source>
</reference>
<organism evidence="2 3">
    <name type="scientific">Ridgeia piscesae</name>
    <name type="common">Tubeworm</name>
    <dbReference type="NCBI Taxonomy" id="27915"/>
    <lineage>
        <taxon>Eukaryota</taxon>
        <taxon>Metazoa</taxon>
        <taxon>Spiralia</taxon>
        <taxon>Lophotrochozoa</taxon>
        <taxon>Annelida</taxon>
        <taxon>Polychaeta</taxon>
        <taxon>Sedentaria</taxon>
        <taxon>Canalipalpata</taxon>
        <taxon>Sabellida</taxon>
        <taxon>Siboglinidae</taxon>
        <taxon>Ridgeia</taxon>
    </lineage>
</organism>
<dbReference type="CDD" id="cd02440">
    <property type="entry name" value="AdoMet_MTases"/>
    <property type="match status" value="1"/>
</dbReference>
<proteinExistence type="predicted"/>
<sequence>MTDRIVQNHIDPSNLFHSREQFLTHPKSDNFKETLDYYKDWANTYEEELAVLGYHAHTQAAEYLAKQQQPKDVRILDAACGTGLCGHVLRDQYGYKHIDGLDASADMLEVARARNIYEHVYCARLGDGHTIPIDNRKWSFAHT</sequence>
<evidence type="ECO:0000259" key="1">
    <source>
        <dbReference type="Pfam" id="PF13649"/>
    </source>
</evidence>
<accession>A0AAD9KKD1</accession>
<dbReference type="InterPro" id="IPR029063">
    <property type="entry name" value="SAM-dependent_MTases_sf"/>
</dbReference>
<name>A0AAD9KKD1_RIDPI</name>
<feature type="domain" description="Methyltransferase" evidence="1">
    <location>
        <begin position="75"/>
        <end position="136"/>
    </location>
</feature>
<dbReference type="SUPFAM" id="SSF53335">
    <property type="entry name" value="S-adenosyl-L-methionine-dependent methyltransferases"/>
    <property type="match status" value="1"/>
</dbReference>
<evidence type="ECO:0000313" key="2">
    <source>
        <dbReference type="EMBL" id="KAK2172821.1"/>
    </source>
</evidence>
<dbReference type="Gene3D" id="3.40.50.150">
    <property type="entry name" value="Vaccinia Virus protein VP39"/>
    <property type="match status" value="1"/>
</dbReference>
<dbReference type="InterPro" id="IPR041698">
    <property type="entry name" value="Methyltransf_25"/>
</dbReference>